<keyword evidence="2" id="KW-1185">Reference proteome</keyword>
<gene>
    <name evidence="1" type="ORF">CR205_00580</name>
</gene>
<dbReference type="AlphaFoldDB" id="A0A2W0HJC3"/>
<dbReference type="OrthoDB" id="2962404at2"/>
<evidence type="ECO:0000313" key="2">
    <source>
        <dbReference type="Proteomes" id="UP000248066"/>
    </source>
</evidence>
<dbReference type="Proteomes" id="UP000248066">
    <property type="component" value="Unassembled WGS sequence"/>
</dbReference>
<comment type="caution">
    <text evidence="1">The sequence shown here is derived from an EMBL/GenBank/DDBJ whole genome shotgun (WGS) entry which is preliminary data.</text>
</comment>
<name>A0A2W0HJC3_9BACI</name>
<protein>
    <recommendedName>
        <fullName evidence="3">Pyrroline-5-carboxylate reductase catalytic N-terminal domain-containing protein</fullName>
    </recommendedName>
</protein>
<dbReference type="RefSeq" id="WP_110515902.1">
    <property type="nucleotide sequence ID" value="NZ_PDOF01000001.1"/>
</dbReference>
<proteinExistence type="predicted"/>
<reference evidence="1 2" key="1">
    <citation type="submission" date="2017-10" db="EMBL/GenBank/DDBJ databases">
        <title>Bacillus sp. nov., a halophilic bacterium isolated from a Yangshapao Lake.</title>
        <authorList>
            <person name="Wang H."/>
        </authorList>
    </citation>
    <scope>NUCLEOTIDE SEQUENCE [LARGE SCALE GENOMIC DNA]</scope>
    <source>
        <strain evidence="1 2">YSP-3</strain>
    </source>
</reference>
<evidence type="ECO:0000313" key="1">
    <source>
        <dbReference type="EMBL" id="PYZ97132.1"/>
    </source>
</evidence>
<dbReference type="EMBL" id="PDOF01000001">
    <property type="protein sequence ID" value="PYZ97132.1"/>
    <property type="molecule type" value="Genomic_DNA"/>
</dbReference>
<accession>A0A2W0HJC3</accession>
<organism evidence="1 2">
    <name type="scientific">Alteribacter lacisalsi</name>
    <dbReference type="NCBI Taxonomy" id="2045244"/>
    <lineage>
        <taxon>Bacteria</taxon>
        <taxon>Bacillati</taxon>
        <taxon>Bacillota</taxon>
        <taxon>Bacilli</taxon>
        <taxon>Bacillales</taxon>
        <taxon>Bacillaceae</taxon>
        <taxon>Alteribacter</taxon>
    </lineage>
</organism>
<evidence type="ECO:0008006" key="3">
    <source>
        <dbReference type="Google" id="ProtNLM"/>
    </source>
</evidence>
<sequence>MAVWIGFGSLAKAVRQFVPREKKIRVYSRTKQDLSNYENTEWCSPESFHKETTFVLFLPKQGIRSFMEDFNDTFSKGTTFYYTATGMMKKDIDSLLPPGTKVVPWKWVTQADELARSGKALAVTESEEEAARLGELFGKKIRTLAGKEEDVLTVNKTVTKAAIETAIRLRRELDAQGIDREIIEHAVRQIIPGVIRAYQDGKLGGFGKQAAKELENDET</sequence>